<organism evidence="1 2">
    <name type="scientific">Candidatus Bodocaedibacter vickermanii</name>
    <dbReference type="NCBI Taxonomy" id="2741701"/>
    <lineage>
        <taxon>Bacteria</taxon>
        <taxon>Pseudomonadati</taxon>
        <taxon>Pseudomonadota</taxon>
        <taxon>Alphaproteobacteria</taxon>
        <taxon>Holosporales</taxon>
        <taxon>Candidatus Paracaedibacteraceae</taxon>
        <taxon>Candidatus Bodocaedibacter</taxon>
    </lineage>
</organism>
<evidence type="ECO:0000313" key="1">
    <source>
        <dbReference type="EMBL" id="QOL20463.1"/>
    </source>
</evidence>
<keyword evidence="2" id="KW-1185">Reference proteome</keyword>
<reference evidence="1 2" key="1">
    <citation type="submission" date="2020-06" db="EMBL/GenBank/DDBJ databases">
        <title>The endosymbiont of the kinetoplastid Bodo saltans is a Paracaedibacter-like alpha-proteobacterium possessing a putative toxin-antitoxin system.</title>
        <authorList>
            <person name="Midha S."/>
            <person name="Rigden D.J."/>
            <person name="Siozios S."/>
            <person name="Hurst G.D.D."/>
            <person name="Jackson A.P."/>
        </authorList>
    </citation>
    <scope>NUCLEOTIDE SEQUENCE [LARGE SCALE GENOMIC DNA]</scope>
    <source>
        <strain evidence="1">Lake Konstanz</strain>
    </source>
</reference>
<dbReference type="Proteomes" id="UP000594001">
    <property type="component" value="Chromosome"/>
</dbReference>
<evidence type="ECO:0000313" key="2">
    <source>
        <dbReference type="Proteomes" id="UP000594001"/>
    </source>
</evidence>
<accession>A0A7L9RV19</accession>
<dbReference type="RefSeq" id="WP_350332007.1">
    <property type="nucleotide sequence ID" value="NZ_CP054719.1"/>
</dbReference>
<proteinExistence type="predicted"/>
<name>A0A7L9RV19_9PROT</name>
<dbReference type="KEGG" id="pbal:CPBP_01257"/>
<protein>
    <submittedName>
        <fullName evidence="1">DUF177 domain-containing protein</fullName>
    </submittedName>
</protein>
<dbReference type="AlphaFoldDB" id="A0A7L9RV19"/>
<gene>
    <name evidence="1" type="ORF">CPBP_01257</name>
</gene>
<sequence>MSAIYEIDLSTLPEHETYTLNLSQQLCKDTADRFKIPTVYDIEIEMEIKTEKHFWELSGNVVANVQLKCVKSTELFDAGFQSPFNVILSHTDIDDDTLDVEIITDAKVDIGDLALQYLALQIPLNPVHPKLQTELSDVGDHETAAVVPSWKQALENLKQQK</sequence>
<dbReference type="EMBL" id="CP054719">
    <property type="protein sequence ID" value="QOL20463.1"/>
    <property type="molecule type" value="Genomic_DNA"/>
</dbReference>